<keyword evidence="2" id="KW-0472">Membrane</keyword>
<dbReference type="RefSeq" id="WP_115655336.1">
    <property type="nucleotide sequence ID" value="NZ_CP012251.1"/>
</dbReference>
<proteinExistence type="predicted"/>
<dbReference type="Pfam" id="PF13677">
    <property type="entry name" value="MotB_plug"/>
    <property type="match status" value="1"/>
</dbReference>
<evidence type="ECO:0000313" key="5">
    <source>
        <dbReference type="EMBL" id="CAD1791234.1"/>
    </source>
</evidence>
<dbReference type="GO" id="GO:0016020">
    <property type="term" value="C:membrane"/>
    <property type="evidence" value="ECO:0007669"/>
    <property type="project" value="UniProtKB-SubCell"/>
</dbReference>
<evidence type="ECO:0000259" key="3">
    <source>
        <dbReference type="Pfam" id="PF13677"/>
    </source>
</evidence>
<dbReference type="AlphaFoldDB" id="A0A8E4ERI4"/>
<name>A0A8E4ERI4_XANCJ</name>
<gene>
    <name evidence="5" type="ORF">XSP_001856</name>
    <name evidence="4" type="ORF">XSP_001872</name>
</gene>
<evidence type="ECO:0000313" key="4">
    <source>
        <dbReference type="EMBL" id="CAD0325232.1"/>
    </source>
</evidence>
<protein>
    <recommendedName>
        <fullName evidence="3">Motility protein B-like N-terminal domain-containing protein</fullName>
    </recommendedName>
</protein>
<sequence>MAHGHHGGAWKVAFADFVTAIPQSRLPNPKSQPCS</sequence>
<dbReference type="OrthoDB" id="9815217at2"/>
<dbReference type="InterPro" id="IPR025713">
    <property type="entry name" value="MotB-like_N_dom"/>
</dbReference>
<evidence type="ECO:0000256" key="1">
    <source>
        <dbReference type="ARBA" id="ARBA00004370"/>
    </source>
</evidence>
<reference evidence="4 6" key="1">
    <citation type="submission" date="2020-07" db="EMBL/GenBank/DDBJ databases">
        <authorList>
            <person name="Teixeira M."/>
        </authorList>
    </citation>
    <scope>NUCLEOTIDE SEQUENCE</scope>
    <source>
        <strain evidence="5">3</strain>
        <strain evidence="4">Xanthomonas arboricola pv. juglandis CPBF 427</strain>
    </source>
</reference>
<accession>A0A8E4ERI4</accession>
<evidence type="ECO:0000256" key="2">
    <source>
        <dbReference type="ARBA" id="ARBA00023136"/>
    </source>
</evidence>
<evidence type="ECO:0000313" key="6">
    <source>
        <dbReference type="Proteomes" id="UP000514411"/>
    </source>
</evidence>
<dbReference type="EMBL" id="LR824643">
    <property type="protein sequence ID" value="CAD0325232.1"/>
    <property type="molecule type" value="Genomic_DNA"/>
</dbReference>
<comment type="subcellular location">
    <subcellularLocation>
        <location evidence="1">Membrane</location>
    </subcellularLocation>
</comment>
<feature type="domain" description="Motility protein B-like N-terminal" evidence="3">
    <location>
        <begin position="3"/>
        <end position="20"/>
    </location>
</feature>
<dbReference type="EMBL" id="LR861807">
    <property type="protein sequence ID" value="CAD1791234.1"/>
    <property type="molecule type" value="Genomic_DNA"/>
</dbReference>
<dbReference type="Proteomes" id="UP000514411">
    <property type="component" value="Chromosome"/>
</dbReference>
<organism evidence="4">
    <name type="scientific">Xanthomonas campestris pv. juglandis</name>
    <name type="common">Xanthomonas arboricola pv. juglandis</name>
    <dbReference type="NCBI Taxonomy" id="195709"/>
    <lineage>
        <taxon>Bacteria</taxon>
        <taxon>Pseudomonadati</taxon>
        <taxon>Pseudomonadota</taxon>
        <taxon>Gammaproteobacteria</taxon>
        <taxon>Lysobacterales</taxon>
        <taxon>Lysobacteraceae</taxon>
        <taxon>Xanthomonas</taxon>
    </lineage>
</organism>